<gene>
    <name evidence="7" type="ORF">Ccrd_005482</name>
</gene>
<dbReference type="SMART" id="SM00505">
    <property type="entry name" value="Knot1"/>
    <property type="match status" value="1"/>
</dbReference>
<evidence type="ECO:0000256" key="4">
    <source>
        <dbReference type="ARBA" id="ARBA00023157"/>
    </source>
</evidence>
<dbReference type="AlphaFoldDB" id="A0A103XKK7"/>
<dbReference type="Gramene" id="KVH92462">
    <property type="protein sequence ID" value="KVH92462"/>
    <property type="gene ID" value="Ccrd_005482"/>
</dbReference>
<dbReference type="Proteomes" id="UP000243975">
    <property type="component" value="Unassembled WGS sequence"/>
</dbReference>
<organism evidence="7 8">
    <name type="scientific">Cynara cardunculus var. scolymus</name>
    <name type="common">Globe artichoke</name>
    <name type="synonym">Cynara scolymus</name>
    <dbReference type="NCBI Taxonomy" id="59895"/>
    <lineage>
        <taxon>Eukaryota</taxon>
        <taxon>Viridiplantae</taxon>
        <taxon>Streptophyta</taxon>
        <taxon>Embryophyta</taxon>
        <taxon>Tracheophyta</taxon>
        <taxon>Spermatophyta</taxon>
        <taxon>Magnoliopsida</taxon>
        <taxon>eudicotyledons</taxon>
        <taxon>Gunneridae</taxon>
        <taxon>Pentapetalae</taxon>
        <taxon>asterids</taxon>
        <taxon>campanulids</taxon>
        <taxon>Asterales</taxon>
        <taxon>Asteraceae</taxon>
        <taxon>Carduoideae</taxon>
        <taxon>Cardueae</taxon>
        <taxon>Carduinae</taxon>
        <taxon>Cynara</taxon>
    </lineage>
</organism>
<reference evidence="7 8" key="1">
    <citation type="journal article" date="2016" name="Sci. Rep.">
        <title>The genome sequence of the outbreeding globe artichoke constructed de novo incorporating a phase-aware low-pass sequencing strategy of F1 progeny.</title>
        <authorList>
            <person name="Scaglione D."/>
            <person name="Reyes-Chin-Wo S."/>
            <person name="Acquadro A."/>
            <person name="Froenicke L."/>
            <person name="Portis E."/>
            <person name="Beitel C."/>
            <person name="Tirone M."/>
            <person name="Mauro R."/>
            <person name="Lo Monaco A."/>
            <person name="Mauromicale G."/>
            <person name="Faccioli P."/>
            <person name="Cattivelli L."/>
            <person name="Rieseberg L."/>
            <person name="Michelmore R."/>
            <person name="Lanteri S."/>
        </authorList>
    </citation>
    <scope>NUCLEOTIDE SEQUENCE [LARGE SCALE GENOMIC DNA]</scope>
    <source>
        <strain evidence="7">2C</strain>
    </source>
</reference>
<name>A0A103XKK7_CYNCS</name>
<dbReference type="EMBL" id="LEKV01004817">
    <property type="protein sequence ID" value="KVH92462.1"/>
    <property type="molecule type" value="Genomic_DNA"/>
</dbReference>
<feature type="domain" description="Knottins-like" evidence="6">
    <location>
        <begin position="116"/>
        <end position="164"/>
    </location>
</feature>
<evidence type="ECO:0000256" key="1">
    <source>
        <dbReference type="ARBA" id="ARBA00004613"/>
    </source>
</evidence>
<dbReference type="Gene3D" id="3.30.30.10">
    <property type="entry name" value="Knottin, scorpion toxin-like"/>
    <property type="match status" value="1"/>
</dbReference>
<dbReference type="GO" id="GO:0005576">
    <property type="term" value="C:extracellular region"/>
    <property type="evidence" value="ECO:0007669"/>
    <property type="project" value="UniProtKB-SubCell"/>
</dbReference>
<dbReference type="SUPFAM" id="SSF57095">
    <property type="entry name" value="Scorpion toxin-like"/>
    <property type="match status" value="1"/>
</dbReference>
<dbReference type="InterPro" id="IPR003614">
    <property type="entry name" value="Knottins"/>
</dbReference>
<dbReference type="PANTHER" id="PTHR33147:SF98">
    <property type="entry name" value="GAMMA-THIONIN-RELATED"/>
    <property type="match status" value="1"/>
</dbReference>
<evidence type="ECO:0000256" key="5">
    <source>
        <dbReference type="SAM" id="MobiDB-lite"/>
    </source>
</evidence>
<dbReference type="GO" id="GO:0006952">
    <property type="term" value="P:defense response"/>
    <property type="evidence" value="ECO:0007669"/>
    <property type="project" value="InterPro"/>
</dbReference>
<comment type="caution">
    <text evidence="7">The sequence shown here is derived from an EMBL/GenBank/DDBJ whole genome shotgun (WGS) entry which is preliminary data.</text>
</comment>
<evidence type="ECO:0000256" key="2">
    <source>
        <dbReference type="ARBA" id="ARBA00022525"/>
    </source>
</evidence>
<feature type="region of interest" description="Disordered" evidence="5">
    <location>
        <begin position="57"/>
        <end position="88"/>
    </location>
</feature>
<dbReference type="Pfam" id="PF00304">
    <property type="entry name" value="Gamma-thionin"/>
    <property type="match status" value="1"/>
</dbReference>
<dbReference type="PROSITE" id="PS00940">
    <property type="entry name" value="GAMMA_THIONIN"/>
    <property type="match status" value="1"/>
</dbReference>
<accession>A0A103XKK7</accession>
<sequence length="192" mass="21206">MGRFSGENFAISLGSCLIFTTTHGLRSRREEGMVQGQKPSLSISLLDMVLFSPTTQIINDGDTIGGQEEGEQPTPPEGGKPNPPECKIPPKDKLAAEELRRDINNNFDEPISIAKICEEPSKTWFGKCLDTLKCDKQCIEWEGARHGACHERESKYMCFCYVSCDASDKRPPVPPDCPPVGPKKYVDGRLSS</sequence>
<keyword evidence="3" id="KW-0732">Signal</keyword>
<dbReference type="PANTHER" id="PTHR33147">
    <property type="entry name" value="DEFENSIN-LIKE PROTEIN 1"/>
    <property type="match status" value="1"/>
</dbReference>
<keyword evidence="4" id="KW-1015">Disulfide bond</keyword>
<proteinExistence type="predicted"/>
<feature type="compositionally biased region" description="Pro residues" evidence="5">
    <location>
        <begin position="73"/>
        <end position="87"/>
    </location>
</feature>
<dbReference type="InterPro" id="IPR036574">
    <property type="entry name" value="Scorpion_toxin-like_sf"/>
</dbReference>
<dbReference type="InterPro" id="IPR008176">
    <property type="entry name" value="Defensin_plant"/>
</dbReference>
<evidence type="ECO:0000256" key="3">
    <source>
        <dbReference type="ARBA" id="ARBA00022729"/>
    </source>
</evidence>
<keyword evidence="8" id="KW-1185">Reference proteome</keyword>
<keyword evidence="2" id="KW-0964">Secreted</keyword>
<comment type="subcellular location">
    <subcellularLocation>
        <location evidence="1">Secreted</location>
    </subcellularLocation>
</comment>
<dbReference type="OrthoDB" id="1851987at2759"/>
<protein>
    <submittedName>
        <fullName evidence="7">Gamma thionin</fullName>
    </submittedName>
</protein>
<evidence type="ECO:0000313" key="7">
    <source>
        <dbReference type="EMBL" id="KVH92462.1"/>
    </source>
</evidence>
<evidence type="ECO:0000313" key="8">
    <source>
        <dbReference type="Proteomes" id="UP000243975"/>
    </source>
</evidence>
<evidence type="ECO:0000259" key="6">
    <source>
        <dbReference type="SMART" id="SM00505"/>
    </source>
</evidence>